<dbReference type="InterPro" id="IPR011598">
    <property type="entry name" value="bHLH_dom"/>
</dbReference>
<dbReference type="GeneID" id="20248166"/>
<dbReference type="OrthoDB" id="9948648at2759"/>
<dbReference type="InterPro" id="IPR039583">
    <property type="entry name" value="TCFL5/SOLH1/2"/>
</dbReference>
<dbReference type="STRING" id="225164.V4CR11"/>
<keyword evidence="7" id="KW-0804">Transcription</keyword>
<dbReference type="GO" id="GO:0000981">
    <property type="term" value="F:DNA-binding transcription factor activity, RNA polymerase II-specific"/>
    <property type="evidence" value="ECO:0007669"/>
    <property type="project" value="TreeGrafter"/>
</dbReference>
<keyword evidence="3" id="KW-0221">Differentiation</keyword>
<evidence type="ECO:0000256" key="4">
    <source>
        <dbReference type="ARBA" id="ARBA00022871"/>
    </source>
</evidence>
<dbReference type="Gene3D" id="4.10.280.10">
    <property type="entry name" value="Helix-loop-helix DNA-binding domain"/>
    <property type="match status" value="1"/>
</dbReference>
<dbReference type="GO" id="GO:0046983">
    <property type="term" value="F:protein dimerization activity"/>
    <property type="evidence" value="ECO:0007669"/>
    <property type="project" value="InterPro"/>
</dbReference>
<dbReference type="GO" id="GO:0005634">
    <property type="term" value="C:nucleus"/>
    <property type="evidence" value="ECO:0007669"/>
    <property type="project" value="UniProtKB-SubCell"/>
</dbReference>
<dbReference type="CTD" id="20248166"/>
<keyword evidence="5" id="KW-0805">Transcription regulation</keyword>
<evidence type="ECO:0000256" key="2">
    <source>
        <dbReference type="ARBA" id="ARBA00022473"/>
    </source>
</evidence>
<dbReference type="InterPro" id="IPR036638">
    <property type="entry name" value="HLH_DNA-bd_sf"/>
</dbReference>
<feature type="compositionally biased region" description="Low complexity" evidence="9">
    <location>
        <begin position="294"/>
        <end position="304"/>
    </location>
</feature>
<feature type="region of interest" description="Disordered" evidence="9">
    <location>
        <begin position="388"/>
        <end position="439"/>
    </location>
</feature>
<dbReference type="HOGENOM" id="CLU_430405_0_0_1"/>
<proteinExistence type="predicted"/>
<dbReference type="OMA" id="FLEDVYY"/>
<keyword evidence="6" id="KW-0238">DNA-binding</keyword>
<dbReference type="GO" id="GO:0030154">
    <property type="term" value="P:cell differentiation"/>
    <property type="evidence" value="ECO:0007669"/>
    <property type="project" value="UniProtKB-KW"/>
</dbReference>
<dbReference type="Proteomes" id="UP000030746">
    <property type="component" value="Unassembled WGS sequence"/>
</dbReference>
<evidence type="ECO:0000256" key="8">
    <source>
        <dbReference type="ARBA" id="ARBA00023242"/>
    </source>
</evidence>
<dbReference type="SUPFAM" id="SSF47459">
    <property type="entry name" value="HLH, helix-loop-helix DNA-binding domain"/>
    <property type="match status" value="1"/>
</dbReference>
<feature type="domain" description="BHLH" evidence="10">
    <location>
        <begin position="314"/>
        <end position="365"/>
    </location>
</feature>
<organism evidence="11 12">
    <name type="scientific">Lottia gigantea</name>
    <name type="common">Giant owl limpet</name>
    <dbReference type="NCBI Taxonomy" id="225164"/>
    <lineage>
        <taxon>Eukaryota</taxon>
        <taxon>Metazoa</taxon>
        <taxon>Spiralia</taxon>
        <taxon>Lophotrochozoa</taxon>
        <taxon>Mollusca</taxon>
        <taxon>Gastropoda</taxon>
        <taxon>Patellogastropoda</taxon>
        <taxon>Lottioidea</taxon>
        <taxon>Lottiidae</taxon>
        <taxon>Lottia</taxon>
    </lineage>
</organism>
<dbReference type="CDD" id="cd18908">
    <property type="entry name" value="bHLH_SOHLH1_2"/>
    <property type="match status" value="1"/>
</dbReference>
<evidence type="ECO:0000256" key="7">
    <source>
        <dbReference type="ARBA" id="ARBA00023163"/>
    </source>
</evidence>
<gene>
    <name evidence="11" type="ORF">LOTGIDRAFT_229988</name>
</gene>
<accession>V4CR11</accession>
<evidence type="ECO:0000259" key="10">
    <source>
        <dbReference type="PROSITE" id="PS50888"/>
    </source>
</evidence>
<evidence type="ECO:0000313" key="12">
    <source>
        <dbReference type="Proteomes" id="UP000030746"/>
    </source>
</evidence>
<protein>
    <recommendedName>
        <fullName evidence="10">BHLH domain-containing protein</fullName>
    </recommendedName>
</protein>
<evidence type="ECO:0000256" key="3">
    <source>
        <dbReference type="ARBA" id="ARBA00022782"/>
    </source>
</evidence>
<dbReference type="AlphaFoldDB" id="V4CR11"/>
<dbReference type="GO" id="GO:0000978">
    <property type="term" value="F:RNA polymerase II cis-regulatory region sequence-specific DNA binding"/>
    <property type="evidence" value="ECO:0007669"/>
    <property type="project" value="TreeGrafter"/>
</dbReference>
<reference evidence="11 12" key="1">
    <citation type="journal article" date="2013" name="Nature">
        <title>Insights into bilaterian evolution from three spiralian genomes.</title>
        <authorList>
            <person name="Simakov O."/>
            <person name="Marletaz F."/>
            <person name="Cho S.J."/>
            <person name="Edsinger-Gonzales E."/>
            <person name="Havlak P."/>
            <person name="Hellsten U."/>
            <person name="Kuo D.H."/>
            <person name="Larsson T."/>
            <person name="Lv J."/>
            <person name="Arendt D."/>
            <person name="Savage R."/>
            <person name="Osoegawa K."/>
            <person name="de Jong P."/>
            <person name="Grimwood J."/>
            <person name="Chapman J.A."/>
            <person name="Shapiro H."/>
            <person name="Aerts A."/>
            <person name="Otillar R.P."/>
            <person name="Terry A.Y."/>
            <person name="Boore J.L."/>
            <person name="Grigoriev I.V."/>
            <person name="Lindberg D.R."/>
            <person name="Seaver E.C."/>
            <person name="Weisblat D.A."/>
            <person name="Putnam N.H."/>
            <person name="Rokhsar D.S."/>
        </authorList>
    </citation>
    <scope>NUCLEOTIDE SEQUENCE [LARGE SCALE GENOMIC DNA]</scope>
</reference>
<dbReference type="RefSeq" id="XP_009044419.1">
    <property type="nucleotide sequence ID" value="XM_009046171.1"/>
</dbReference>
<evidence type="ECO:0000313" key="11">
    <source>
        <dbReference type="EMBL" id="ESP04910.1"/>
    </source>
</evidence>
<dbReference type="Pfam" id="PF00010">
    <property type="entry name" value="HLH"/>
    <property type="match status" value="1"/>
</dbReference>
<keyword evidence="8" id="KW-0539">Nucleus</keyword>
<feature type="region of interest" description="Disordered" evidence="9">
    <location>
        <begin position="267"/>
        <end position="313"/>
    </location>
</feature>
<evidence type="ECO:0000256" key="9">
    <source>
        <dbReference type="SAM" id="MobiDB-lite"/>
    </source>
</evidence>
<evidence type="ECO:0000256" key="1">
    <source>
        <dbReference type="ARBA" id="ARBA00004123"/>
    </source>
</evidence>
<feature type="compositionally biased region" description="Polar residues" evidence="9">
    <location>
        <begin position="617"/>
        <end position="636"/>
    </location>
</feature>
<sequence length="636" mass="70730">MTTKDVFLQSRAADIVNVVDDDDDDDDGEDDKNGEHTKDLHLPCLLDSVHTESVTDLCSPQMFLDDPYYSSQNLSNNWNAPEEPTVPISLIVADERNCARLEKVIGPCLVDHVLHSCTYDEAYDMCCKTAYYMIWFYLGRPIDHGILAHTTSIRYASKTSRNTILVGVTPSQLSDDLGLHGLAEIVVEPITKPYIFTKYRRWASLTIKDEKPLKPLKIDKIPEATSSNMATNISPDILNNNTTIELPIVTTKPIECISNISNVTNSFVPPTLEKKTSRTNMVPPSKPDNRPRSRSSTKTSSSTPPESPKFPKNCMAADHTIKEKMRRERIKDSCDQLRVLLPYIRGRKTDMASILEMTVDYLKLITSSLPPDFQSQIIAMMTAGTLVEPHSKSDSTSRSSTSSSTSSRKNSRSKDPPSPSLSKVTSSSDIGVESTAKMVDIETDINGNLTEMNRTMPLPESSPGSFSNLKRTDSIDVTDAMPAKRMLMSSGPAQSSMLYITSDDNRKECGITLDNAHDDVFQNHIQPIRVPQSHWTDMYSMSGYPQLAGPAGSRMTARDRDSYGMFMDSYYHYYTGQQSSGYGGNPLSEYVNPNAVLPMTYTRIPENSRAYDDNDRFTGSSQVDDVYSMSSATNPT</sequence>
<keyword evidence="2" id="KW-0217">Developmental protein</keyword>
<dbReference type="SMART" id="SM00353">
    <property type="entry name" value="HLH"/>
    <property type="match status" value="1"/>
</dbReference>
<dbReference type="EMBL" id="KB199651">
    <property type="protein sequence ID" value="ESP04910.1"/>
    <property type="molecule type" value="Genomic_DNA"/>
</dbReference>
<dbReference type="PANTHER" id="PTHR15402">
    <property type="entry name" value="TRANSCRIPTION FACTOR-LIKE 5 PROTEIN"/>
    <property type="match status" value="1"/>
</dbReference>
<evidence type="ECO:0000256" key="5">
    <source>
        <dbReference type="ARBA" id="ARBA00023015"/>
    </source>
</evidence>
<keyword evidence="12" id="KW-1185">Reference proteome</keyword>
<dbReference type="PROSITE" id="PS50888">
    <property type="entry name" value="BHLH"/>
    <property type="match status" value="1"/>
</dbReference>
<evidence type="ECO:0000256" key="6">
    <source>
        <dbReference type="ARBA" id="ARBA00023125"/>
    </source>
</evidence>
<comment type="subcellular location">
    <subcellularLocation>
        <location evidence="1">Nucleus</location>
    </subcellularLocation>
</comment>
<keyword evidence="4" id="KW-0744">Spermatogenesis</keyword>
<dbReference type="GO" id="GO:0007283">
    <property type="term" value="P:spermatogenesis"/>
    <property type="evidence" value="ECO:0007669"/>
    <property type="project" value="UniProtKB-KW"/>
</dbReference>
<dbReference type="KEGG" id="lgi:LOTGIDRAFT_229988"/>
<feature type="region of interest" description="Disordered" evidence="9">
    <location>
        <begin position="607"/>
        <end position="636"/>
    </location>
</feature>
<feature type="compositionally biased region" description="Low complexity" evidence="9">
    <location>
        <begin position="396"/>
        <end position="408"/>
    </location>
</feature>
<dbReference type="PANTHER" id="PTHR15402:SF4">
    <property type="entry name" value="SPERMATOGENESIS- AND OOGENESIS-SPECIFIC BASIC HELIX-LOOP-HELIX-CONTAINING PROTEIN 1"/>
    <property type="match status" value="1"/>
</dbReference>
<name>V4CR11_LOTGI</name>